<evidence type="ECO:0000313" key="2">
    <source>
        <dbReference type="Ensembl" id="ENSECAP00000077322.1"/>
    </source>
</evidence>
<proteinExistence type="predicted"/>
<accession>A0A9L0SQV7</accession>
<feature type="region of interest" description="Disordered" evidence="1">
    <location>
        <begin position="47"/>
        <end position="121"/>
    </location>
</feature>
<reference evidence="2 3" key="1">
    <citation type="journal article" date="2009" name="Science">
        <title>Genome sequence, comparative analysis, and population genetics of the domestic horse.</title>
        <authorList>
            <consortium name="Broad Institute Genome Sequencing Platform"/>
            <consortium name="Broad Institute Whole Genome Assembly Team"/>
            <person name="Wade C.M."/>
            <person name="Giulotto E."/>
            <person name="Sigurdsson S."/>
            <person name="Zoli M."/>
            <person name="Gnerre S."/>
            <person name="Imsland F."/>
            <person name="Lear T.L."/>
            <person name="Adelson D.L."/>
            <person name="Bailey E."/>
            <person name="Bellone R.R."/>
            <person name="Bloecker H."/>
            <person name="Distl O."/>
            <person name="Edgar R.C."/>
            <person name="Garber M."/>
            <person name="Leeb T."/>
            <person name="Mauceli E."/>
            <person name="MacLeod J.N."/>
            <person name="Penedo M.C.T."/>
            <person name="Raison J.M."/>
            <person name="Sharpe T."/>
            <person name="Vogel J."/>
            <person name="Andersson L."/>
            <person name="Antczak D.F."/>
            <person name="Biagi T."/>
            <person name="Binns M.M."/>
            <person name="Chowdhary B.P."/>
            <person name="Coleman S.J."/>
            <person name="Della Valle G."/>
            <person name="Fryc S."/>
            <person name="Guerin G."/>
            <person name="Hasegawa T."/>
            <person name="Hill E.W."/>
            <person name="Jurka J."/>
            <person name="Kiialainen A."/>
            <person name="Lindgren G."/>
            <person name="Liu J."/>
            <person name="Magnani E."/>
            <person name="Mickelson J.R."/>
            <person name="Murray J."/>
            <person name="Nergadze S.G."/>
            <person name="Onofrio R."/>
            <person name="Pedroni S."/>
            <person name="Piras M.F."/>
            <person name="Raudsepp T."/>
            <person name="Rocchi M."/>
            <person name="Roeed K.H."/>
            <person name="Ryder O.A."/>
            <person name="Searle S."/>
            <person name="Skow L."/>
            <person name="Swinburne J.E."/>
            <person name="Syvaenen A.C."/>
            <person name="Tozaki T."/>
            <person name="Valberg S.J."/>
            <person name="Vaudin M."/>
            <person name="White J.R."/>
            <person name="Zody M.C."/>
            <person name="Lander E.S."/>
            <person name="Lindblad-Toh K."/>
        </authorList>
    </citation>
    <scope>NUCLEOTIDE SEQUENCE [LARGE SCALE GENOMIC DNA]</scope>
    <source>
        <strain evidence="2 3">Thoroughbred</strain>
    </source>
</reference>
<reference evidence="2" key="3">
    <citation type="submission" date="2025-09" db="UniProtKB">
        <authorList>
            <consortium name="Ensembl"/>
        </authorList>
    </citation>
    <scope>IDENTIFICATION</scope>
    <source>
        <strain evidence="2">Thoroughbred</strain>
    </source>
</reference>
<dbReference type="GeneTree" id="ENSGT00940000163029"/>
<name>A0A9L0SQV7_HORSE</name>
<dbReference type="Pfam" id="PF15229">
    <property type="entry name" value="POM121"/>
    <property type="match status" value="1"/>
</dbReference>
<keyword evidence="3" id="KW-1185">Reference proteome</keyword>
<dbReference type="PANTHER" id="PTHR15566">
    <property type="entry name" value="POM121-LIKE"/>
    <property type="match status" value="1"/>
</dbReference>
<sequence>MQGGLCSVRARPGSLQRNLHTMRSENRSIQKSQTSCISSCPRRNAITSSYSSTRGFPSVQRRRGPATSHTGLPRMFSKKVSEEGPGSPSAASGLSLRKTQRGKDAEATTGQTQTQRNGWTLPGPENARLLCCHIGEGSLEGCRHPLSWDFESLWKTWARRSKQHCGPSTVPCRVTLRPSGPVAPHGLPVLSPRLLQGLLLHQLALPSLILVPLPPPACQSLLLAVPAPQPAHLQAWLPSQLLTLSPPWTPLQLPSLSSWGLPLAPVGASSHLPRPSRCPPVTVWTQSPPACLH</sequence>
<dbReference type="InterPro" id="IPR043220">
    <property type="entry name" value="POM121-like_prot_1"/>
</dbReference>
<feature type="compositionally biased region" description="Low complexity" evidence="1">
    <location>
        <begin position="83"/>
        <end position="96"/>
    </location>
</feature>
<evidence type="ECO:0000313" key="3">
    <source>
        <dbReference type="Proteomes" id="UP000002281"/>
    </source>
</evidence>
<dbReference type="AlphaFoldDB" id="A0A9L0SQV7"/>
<dbReference type="Proteomes" id="UP000002281">
    <property type="component" value="Chromosome 8"/>
</dbReference>
<reference evidence="2" key="2">
    <citation type="submission" date="2025-08" db="UniProtKB">
        <authorList>
            <consortium name="Ensembl"/>
        </authorList>
    </citation>
    <scope>IDENTIFICATION</scope>
    <source>
        <strain evidence="2">Thoroughbred</strain>
    </source>
</reference>
<dbReference type="Ensembl" id="ENSECAT00000142123.1">
    <property type="protein sequence ID" value="ENSECAP00000077322.1"/>
    <property type="gene ID" value="ENSECAG00000054492.1"/>
</dbReference>
<evidence type="ECO:0000256" key="1">
    <source>
        <dbReference type="SAM" id="MobiDB-lite"/>
    </source>
</evidence>
<protein>
    <submittedName>
        <fullName evidence="2">Uncharacterized protein</fullName>
    </submittedName>
</protein>
<organism evidence="2 3">
    <name type="scientific">Equus caballus</name>
    <name type="common">Horse</name>
    <dbReference type="NCBI Taxonomy" id="9796"/>
    <lineage>
        <taxon>Eukaryota</taxon>
        <taxon>Metazoa</taxon>
        <taxon>Chordata</taxon>
        <taxon>Craniata</taxon>
        <taxon>Vertebrata</taxon>
        <taxon>Euteleostomi</taxon>
        <taxon>Mammalia</taxon>
        <taxon>Eutheria</taxon>
        <taxon>Laurasiatheria</taxon>
        <taxon>Perissodactyla</taxon>
        <taxon>Equidae</taxon>
        <taxon>Equus</taxon>
    </lineage>
</organism>
<dbReference type="PANTHER" id="PTHR15566:SF4">
    <property type="entry name" value="POM121-LIKE PROTEIN 1-RELATED"/>
    <property type="match status" value="1"/>
</dbReference>
<feature type="compositionally biased region" description="Polar residues" evidence="1">
    <location>
        <begin position="108"/>
        <end position="118"/>
    </location>
</feature>